<evidence type="ECO:0000313" key="4">
    <source>
        <dbReference type="EnsemblPlants" id="KEH28746"/>
    </source>
</evidence>
<dbReference type="Pfam" id="PF00646">
    <property type="entry name" value="F-box"/>
    <property type="match status" value="1"/>
</dbReference>
<accession>A0A072UH53</accession>
<reference evidence="4" key="3">
    <citation type="submission" date="2015-04" db="UniProtKB">
        <authorList>
            <consortium name="EnsemblPlants"/>
        </authorList>
    </citation>
    <scope>IDENTIFICATION</scope>
    <source>
        <strain evidence="4">cv. Jemalong A17</strain>
    </source>
</reference>
<evidence type="ECO:0000313" key="3">
    <source>
        <dbReference type="EMBL" id="RHN58592.1"/>
    </source>
</evidence>
<protein>
    <submittedName>
        <fullName evidence="2">F-box and associated interaction domain protein</fullName>
    </submittedName>
    <submittedName>
        <fullName evidence="3">Putative F-box domain-containing protein</fullName>
    </submittedName>
</protein>
<dbReference type="OrthoDB" id="1403682at2759"/>
<dbReference type="EMBL" id="PSQE01000004">
    <property type="protein sequence ID" value="RHN58592.1"/>
    <property type="molecule type" value="Genomic_DNA"/>
</dbReference>
<dbReference type="PANTHER" id="PTHR31672:SF13">
    <property type="entry name" value="F-BOX PROTEIN CPR30-LIKE"/>
    <property type="match status" value="1"/>
</dbReference>
<dbReference type="Gene3D" id="1.20.1280.50">
    <property type="match status" value="1"/>
</dbReference>
<reference evidence="2 5" key="2">
    <citation type="journal article" date="2014" name="BMC Genomics">
        <title>An improved genome release (version Mt4.0) for the model legume Medicago truncatula.</title>
        <authorList>
            <person name="Tang H."/>
            <person name="Krishnakumar V."/>
            <person name="Bidwell S."/>
            <person name="Rosen B."/>
            <person name="Chan A."/>
            <person name="Zhou S."/>
            <person name="Gentzbittel L."/>
            <person name="Childs K.L."/>
            <person name="Yandell M."/>
            <person name="Gundlach H."/>
            <person name="Mayer K.F."/>
            <person name="Schwartz D.C."/>
            <person name="Town C.D."/>
        </authorList>
    </citation>
    <scope>GENOME REANNOTATION</scope>
    <source>
        <strain evidence="2">A17</strain>
        <strain evidence="4 5">cv. Jemalong A17</strain>
    </source>
</reference>
<sequence length="419" mass="48787">MSSRHLHSHSNPSPPSVTLPDEVLTEILSRLPVKSLIQMKSVCKSWKTLISHPSFIKIHLNHSLSSQNPYSYLFYVNNWTQNHKYVFIPFPVNHLLENHPITLPEDPYFILNGDKDCHEVVGSCNGLVCLRGYSFPDEDNTLMWLRLWNPATRTISNKLGFLYDSDYNWCFWNLVFGYDNSTHTYKVVALDCDGIDGKVRVYIFGDKVWTSIQNFPVTAMRLYSRDSRMRGRFTAMRLAMRLYLMDLRMYSGVHFSSTVNWVTTVSNDNVYQVVIVSLDLGTETYTQLPPPPGYEKVARVIPSVCVLANLFCFYHDYEATDFVIWKMEEFGNENSWSQIFKFSYQNLGMNRKLEPGRLRFELMPLHLSESDDTVVLANNLQDCAILYNRRTNRAKKTRIDNRIRWFSMNDYVESLVSTS</sequence>
<dbReference type="Proteomes" id="UP000265566">
    <property type="component" value="Chromosome 4"/>
</dbReference>
<reference evidence="2 5" key="1">
    <citation type="journal article" date="2011" name="Nature">
        <title>The Medicago genome provides insight into the evolution of rhizobial symbioses.</title>
        <authorList>
            <person name="Young N.D."/>
            <person name="Debelle F."/>
            <person name="Oldroyd G.E."/>
            <person name="Geurts R."/>
            <person name="Cannon S.B."/>
            <person name="Udvardi M.K."/>
            <person name="Benedito V.A."/>
            <person name="Mayer K.F."/>
            <person name="Gouzy J."/>
            <person name="Schoof H."/>
            <person name="Van de Peer Y."/>
            <person name="Proost S."/>
            <person name="Cook D.R."/>
            <person name="Meyers B.C."/>
            <person name="Spannagl M."/>
            <person name="Cheung F."/>
            <person name="De Mita S."/>
            <person name="Krishnakumar V."/>
            <person name="Gundlach H."/>
            <person name="Zhou S."/>
            <person name="Mudge J."/>
            <person name="Bharti A.K."/>
            <person name="Murray J.D."/>
            <person name="Naoumkina M.A."/>
            <person name="Rosen B."/>
            <person name="Silverstein K.A."/>
            <person name="Tang H."/>
            <person name="Rombauts S."/>
            <person name="Zhao P.X."/>
            <person name="Zhou P."/>
            <person name="Barbe V."/>
            <person name="Bardou P."/>
            <person name="Bechner M."/>
            <person name="Bellec A."/>
            <person name="Berger A."/>
            <person name="Berges H."/>
            <person name="Bidwell S."/>
            <person name="Bisseling T."/>
            <person name="Choisne N."/>
            <person name="Couloux A."/>
            <person name="Denny R."/>
            <person name="Deshpande S."/>
            <person name="Dai X."/>
            <person name="Doyle J.J."/>
            <person name="Dudez A.M."/>
            <person name="Farmer A.D."/>
            <person name="Fouteau S."/>
            <person name="Franken C."/>
            <person name="Gibelin C."/>
            <person name="Gish J."/>
            <person name="Goldstein S."/>
            <person name="Gonzalez A.J."/>
            <person name="Green P.J."/>
            <person name="Hallab A."/>
            <person name="Hartog M."/>
            <person name="Hua A."/>
            <person name="Humphray S.J."/>
            <person name="Jeong D.H."/>
            <person name="Jing Y."/>
            <person name="Jocker A."/>
            <person name="Kenton S.M."/>
            <person name="Kim D.J."/>
            <person name="Klee K."/>
            <person name="Lai H."/>
            <person name="Lang C."/>
            <person name="Lin S."/>
            <person name="Macmil S.L."/>
            <person name="Magdelenat G."/>
            <person name="Matthews L."/>
            <person name="McCorrison J."/>
            <person name="Monaghan E.L."/>
            <person name="Mun J.H."/>
            <person name="Najar F.Z."/>
            <person name="Nicholson C."/>
            <person name="Noirot C."/>
            <person name="O'Bleness M."/>
            <person name="Paule C.R."/>
            <person name="Poulain J."/>
            <person name="Prion F."/>
            <person name="Qin B."/>
            <person name="Qu C."/>
            <person name="Retzel E.F."/>
            <person name="Riddle C."/>
            <person name="Sallet E."/>
            <person name="Samain S."/>
            <person name="Samson N."/>
            <person name="Sanders I."/>
            <person name="Saurat O."/>
            <person name="Scarpelli C."/>
            <person name="Schiex T."/>
            <person name="Segurens B."/>
            <person name="Severin A.J."/>
            <person name="Sherrier D.J."/>
            <person name="Shi R."/>
            <person name="Sims S."/>
            <person name="Singer S.R."/>
            <person name="Sinharoy S."/>
            <person name="Sterck L."/>
            <person name="Viollet A."/>
            <person name="Wang B.B."/>
            <person name="Wang K."/>
            <person name="Wang M."/>
            <person name="Wang X."/>
            <person name="Warfsmann J."/>
            <person name="Weissenbach J."/>
            <person name="White D.D."/>
            <person name="White J.D."/>
            <person name="Wiley G.B."/>
            <person name="Wincker P."/>
            <person name="Xing Y."/>
            <person name="Yang L."/>
            <person name="Yao Z."/>
            <person name="Ying F."/>
            <person name="Zhai J."/>
            <person name="Zhou L."/>
            <person name="Zuber A."/>
            <person name="Denarie J."/>
            <person name="Dixon R.A."/>
            <person name="May G.D."/>
            <person name="Schwartz D.C."/>
            <person name="Rogers J."/>
            <person name="Quetier F."/>
            <person name="Town C.D."/>
            <person name="Roe B.A."/>
        </authorList>
    </citation>
    <scope>NUCLEOTIDE SEQUENCE [LARGE SCALE GENOMIC DNA]</scope>
    <source>
        <strain evidence="2">A17</strain>
        <strain evidence="4 5">cv. Jemalong A17</strain>
    </source>
</reference>
<evidence type="ECO:0000313" key="2">
    <source>
        <dbReference type="EMBL" id="KEH28746.1"/>
    </source>
</evidence>
<organism evidence="2 5">
    <name type="scientific">Medicago truncatula</name>
    <name type="common">Barrel medic</name>
    <name type="synonym">Medicago tribuloides</name>
    <dbReference type="NCBI Taxonomy" id="3880"/>
    <lineage>
        <taxon>Eukaryota</taxon>
        <taxon>Viridiplantae</taxon>
        <taxon>Streptophyta</taxon>
        <taxon>Embryophyta</taxon>
        <taxon>Tracheophyta</taxon>
        <taxon>Spermatophyta</taxon>
        <taxon>Magnoliopsida</taxon>
        <taxon>eudicotyledons</taxon>
        <taxon>Gunneridae</taxon>
        <taxon>Pentapetalae</taxon>
        <taxon>rosids</taxon>
        <taxon>fabids</taxon>
        <taxon>Fabales</taxon>
        <taxon>Fabaceae</taxon>
        <taxon>Papilionoideae</taxon>
        <taxon>50 kb inversion clade</taxon>
        <taxon>NPAAA clade</taxon>
        <taxon>Hologalegina</taxon>
        <taxon>IRL clade</taxon>
        <taxon>Trifolieae</taxon>
        <taxon>Medicago</taxon>
    </lineage>
</organism>
<dbReference type="Pfam" id="PF07734">
    <property type="entry name" value="FBA_1"/>
    <property type="match status" value="1"/>
</dbReference>
<dbReference type="SUPFAM" id="SSF81383">
    <property type="entry name" value="F-box domain"/>
    <property type="match status" value="1"/>
</dbReference>
<dbReference type="InterPro" id="IPR006527">
    <property type="entry name" value="F-box-assoc_dom_typ1"/>
</dbReference>
<dbReference type="EMBL" id="CM001220">
    <property type="protein sequence ID" value="KEH28746.1"/>
    <property type="molecule type" value="Genomic_DNA"/>
</dbReference>
<gene>
    <name evidence="4" type="primary">25491364</name>
    <name evidence="2" type="ordered locus">MTR_4g011660</name>
    <name evidence="3" type="ORF">MtrunA17_Chr4g0004041</name>
</gene>
<dbReference type="KEGG" id="mtr:25491364"/>
<dbReference type="PROSITE" id="PS50181">
    <property type="entry name" value="FBOX"/>
    <property type="match status" value="1"/>
</dbReference>
<dbReference type="PANTHER" id="PTHR31672">
    <property type="entry name" value="BNACNNG10540D PROTEIN"/>
    <property type="match status" value="1"/>
</dbReference>
<dbReference type="InterPro" id="IPR050796">
    <property type="entry name" value="SCF_F-box_component"/>
</dbReference>
<proteinExistence type="predicted"/>
<evidence type="ECO:0000259" key="1">
    <source>
        <dbReference type="PROSITE" id="PS50181"/>
    </source>
</evidence>
<feature type="domain" description="F-box" evidence="1">
    <location>
        <begin position="13"/>
        <end position="58"/>
    </location>
</feature>
<dbReference type="InterPro" id="IPR001810">
    <property type="entry name" value="F-box_dom"/>
</dbReference>
<dbReference type="AlphaFoldDB" id="A0A072UH53"/>
<keyword evidence="5" id="KW-1185">Reference proteome</keyword>
<dbReference type="InterPro" id="IPR036047">
    <property type="entry name" value="F-box-like_dom_sf"/>
</dbReference>
<dbReference type="EnsemblPlants" id="KEH28746">
    <property type="protein sequence ID" value="KEH28746"/>
    <property type="gene ID" value="MTR_4g011660"/>
</dbReference>
<dbReference type="HOGENOM" id="CLU_027176_0_1_1"/>
<dbReference type="Gramene" id="rna20516">
    <property type="protein sequence ID" value="RHN58592.1"/>
    <property type="gene ID" value="gene20516"/>
</dbReference>
<dbReference type="SMART" id="SM00256">
    <property type="entry name" value="FBOX"/>
    <property type="match status" value="1"/>
</dbReference>
<reference evidence="3" key="4">
    <citation type="journal article" date="2018" name="Nat. Plants">
        <title>Whole-genome landscape of Medicago truncatula symbiotic genes.</title>
        <authorList>
            <person name="Pecrix Y."/>
            <person name="Gamas P."/>
            <person name="Carrere S."/>
        </authorList>
    </citation>
    <scope>NUCLEOTIDE SEQUENCE</scope>
    <source>
        <tissue evidence="3">Leaves</tissue>
    </source>
</reference>
<dbReference type="Proteomes" id="UP000002051">
    <property type="component" value="Chromosome 4"/>
</dbReference>
<dbReference type="STRING" id="3880.A0A072UH53"/>
<evidence type="ECO:0000313" key="5">
    <source>
        <dbReference type="Proteomes" id="UP000002051"/>
    </source>
</evidence>
<name>A0A072UH53_MEDTR</name>
<dbReference type="CDD" id="cd22157">
    <property type="entry name" value="F-box_AtFBW1-like"/>
    <property type="match status" value="1"/>
</dbReference>